<gene>
    <name evidence="2" type="ORF">K933_04026</name>
</gene>
<accession>V4GWA5</accession>
<dbReference type="Proteomes" id="UP000017840">
    <property type="component" value="Unassembled WGS sequence"/>
</dbReference>
<keyword evidence="1" id="KW-0472">Membrane</keyword>
<sequence>MRQPIPAVPDTDASLAVTAALALAVPVVLLVATFPGAVAGGAALVAAGYLLARVRESAAVRARLPRRRVCVPGTTACVDV</sequence>
<evidence type="ECO:0000256" key="1">
    <source>
        <dbReference type="SAM" id="Phobius"/>
    </source>
</evidence>
<keyword evidence="3" id="KW-1185">Reference proteome</keyword>
<dbReference type="RefSeq" id="WP_023393395.1">
    <property type="nucleotide sequence ID" value="NZ_ASGZ01000011.1"/>
</dbReference>
<feature type="transmembrane region" description="Helical" evidence="1">
    <location>
        <begin position="20"/>
        <end position="51"/>
    </location>
</feature>
<dbReference type="AlphaFoldDB" id="V4GWA5"/>
<keyword evidence="1" id="KW-1133">Transmembrane helix</keyword>
<reference evidence="2 3" key="1">
    <citation type="journal article" date="2013" name="Genome Announc.">
        <title>Draft Genome Sequence of 'Candidatus Halobonum tyrrellensis' Strain G22, Isolated from the Hypersaline Waters of Lake Tyrrell, Australia.</title>
        <authorList>
            <person name="Ugalde J.A."/>
            <person name="Narasingarao P."/>
            <person name="Kuo S."/>
            <person name="Podell S."/>
            <person name="Allen E.E."/>
        </authorList>
    </citation>
    <scope>NUCLEOTIDE SEQUENCE [LARGE SCALE GENOMIC DNA]</scope>
    <source>
        <strain evidence="2 3">G22</strain>
    </source>
</reference>
<dbReference type="STRING" id="1324957.K933_04026"/>
<evidence type="ECO:0000313" key="3">
    <source>
        <dbReference type="Proteomes" id="UP000017840"/>
    </source>
</evidence>
<evidence type="ECO:0000313" key="2">
    <source>
        <dbReference type="EMBL" id="ESP89436.1"/>
    </source>
</evidence>
<proteinExistence type="predicted"/>
<dbReference type="EMBL" id="ASGZ01000011">
    <property type="protein sequence ID" value="ESP89436.1"/>
    <property type="molecule type" value="Genomic_DNA"/>
</dbReference>
<keyword evidence="1" id="KW-0812">Transmembrane</keyword>
<protein>
    <submittedName>
        <fullName evidence="2">Uncharacterized protein</fullName>
    </submittedName>
</protein>
<comment type="caution">
    <text evidence="2">The sequence shown here is derived from an EMBL/GenBank/DDBJ whole genome shotgun (WGS) entry which is preliminary data.</text>
</comment>
<name>V4GWA5_9EURY</name>
<organism evidence="2 3">
    <name type="scientific">Candidatus Halobonum tyrrellensis G22</name>
    <dbReference type="NCBI Taxonomy" id="1324957"/>
    <lineage>
        <taxon>Archaea</taxon>
        <taxon>Methanobacteriati</taxon>
        <taxon>Methanobacteriota</taxon>
        <taxon>Stenosarchaea group</taxon>
        <taxon>Halobacteria</taxon>
        <taxon>Halobacteriales</taxon>
        <taxon>Haloferacaceae</taxon>
        <taxon>Candidatus Halobonum</taxon>
    </lineage>
</organism>